<dbReference type="Gene3D" id="3.40.50.720">
    <property type="entry name" value="NAD(P)-binding Rossmann-like Domain"/>
    <property type="match status" value="1"/>
</dbReference>
<proteinExistence type="predicted"/>
<dbReference type="GO" id="GO:0061503">
    <property type="term" value="F:tRNA threonylcarbamoyladenosine dehydratase"/>
    <property type="evidence" value="ECO:0007669"/>
    <property type="project" value="TreeGrafter"/>
</dbReference>
<evidence type="ECO:0000313" key="2">
    <source>
        <dbReference type="EMBL" id="ABD13365.1"/>
    </source>
</evidence>
<reference evidence="2 3" key="1">
    <citation type="journal article" date="2007" name="Genome Res.">
        <title>Genome characteristics of facultatively symbiotic Frankia sp. strains reflect host range and host plant biogeography.</title>
        <authorList>
            <person name="Normand P."/>
            <person name="Lapierre P."/>
            <person name="Tisa L.S."/>
            <person name="Gogarten J.P."/>
            <person name="Alloisio N."/>
            <person name="Bagnarol E."/>
            <person name="Bassi C.A."/>
            <person name="Berry A.M."/>
            <person name="Bickhart D.M."/>
            <person name="Choisne N."/>
            <person name="Couloux A."/>
            <person name="Cournoyer B."/>
            <person name="Cruveiller S."/>
            <person name="Daubin V."/>
            <person name="Demange N."/>
            <person name="Francino M.P."/>
            <person name="Goltsman E."/>
            <person name="Huang Y."/>
            <person name="Kopp O.R."/>
            <person name="Labarre L."/>
            <person name="Lapidus A."/>
            <person name="Lavire C."/>
            <person name="Marechal J."/>
            <person name="Martinez M."/>
            <person name="Mastronunzio J.E."/>
            <person name="Mullin B.C."/>
            <person name="Niemann J."/>
            <person name="Pujic P."/>
            <person name="Rawnsley T."/>
            <person name="Rouy Z."/>
            <person name="Schenowitz C."/>
            <person name="Sellstedt A."/>
            <person name="Tavares F."/>
            <person name="Tomkins J.P."/>
            <person name="Vallenet D."/>
            <person name="Valverde C."/>
            <person name="Wall L.G."/>
            <person name="Wang Y."/>
            <person name="Medigue C."/>
            <person name="Benson D.R."/>
        </authorList>
    </citation>
    <scope>NUCLEOTIDE SEQUENCE [LARGE SCALE GENOMIC DNA]</scope>
    <source>
        <strain evidence="3">DSM 45818 / CECT 9043 / CcI3</strain>
    </source>
</reference>
<protein>
    <submittedName>
        <fullName evidence="2">UBA/THIF-type NAD/FAD binding fold</fullName>
    </submittedName>
</protein>
<dbReference type="eggNOG" id="COG0476">
    <property type="taxonomic scope" value="Bacteria"/>
</dbReference>
<gene>
    <name evidence="2" type="ordered locus">Francci3_4015</name>
</gene>
<accession>Q2J5S7</accession>
<name>Q2J5S7_FRACC</name>
<dbReference type="GO" id="GO:0061504">
    <property type="term" value="P:cyclic threonylcarbamoyladenosine biosynthetic process"/>
    <property type="evidence" value="ECO:0007669"/>
    <property type="project" value="TreeGrafter"/>
</dbReference>
<dbReference type="STRING" id="106370.Francci3_4015"/>
<feature type="domain" description="THIF-type NAD/FAD binding fold" evidence="1">
    <location>
        <begin position="188"/>
        <end position="356"/>
    </location>
</feature>
<dbReference type="InterPro" id="IPR035985">
    <property type="entry name" value="Ubiquitin-activating_enz"/>
</dbReference>
<dbReference type="RefSeq" id="WP_011438385.1">
    <property type="nucleotide sequence ID" value="NC_007777.1"/>
</dbReference>
<dbReference type="AlphaFoldDB" id="Q2J5S7"/>
<dbReference type="SUPFAM" id="SSF69572">
    <property type="entry name" value="Activating enzymes of the ubiquitin-like proteins"/>
    <property type="match status" value="1"/>
</dbReference>
<dbReference type="Proteomes" id="UP000001937">
    <property type="component" value="Chromosome"/>
</dbReference>
<dbReference type="InterPro" id="IPR000594">
    <property type="entry name" value="ThiF_NAD_FAD-bd"/>
</dbReference>
<dbReference type="PANTHER" id="PTHR43267:SF1">
    <property type="entry name" value="TRNA THREONYLCARBAMOYLADENOSINE DEHYDRATASE"/>
    <property type="match status" value="1"/>
</dbReference>
<dbReference type="EMBL" id="CP000249">
    <property type="protein sequence ID" value="ABD13365.1"/>
    <property type="molecule type" value="Genomic_DNA"/>
</dbReference>
<evidence type="ECO:0000313" key="3">
    <source>
        <dbReference type="Proteomes" id="UP000001937"/>
    </source>
</evidence>
<dbReference type="HOGENOM" id="CLU_041781_0_0_11"/>
<evidence type="ECO:0000259" key="1">
    <source>
        <dbReference type="Pfam" id="PF00899"/>
    </source>
</evidence>
<dbReference type="Pfam" id="PF00899">
    <property type="entry name" value="ThiF"/>
    <property type="match status" value="1"/>
</dbReference>
<dbReference type="GO" id="GO:0008641">
    <property type="term" value="F:ubiquitin-like modifier activating enzyme activity"/>
    <property type="evidence" value="ECO:0007669"/>
    <property type="project" value="InterPro"/>
</dbReference>
<organism evidence="2 3">
    <name type="scientific">Frankia casuarinae (strain DSM 45818 / CECT 9043 / HFP020203 / CcI3)</name>
    <dbReference type="NCBI Taxonomy" id="106370"/>
    <lineage>
        <taxon>Bacteria</taxon>
        <taxon>Bacillati</taxon>
        <taxon>Actinomycetota</taxon>
        <taxon>Actinomycetes</taxon>
        <taxon>Frankiales</taxon>
        <taxon>Frankiaceae</taxon>
        <taxon>Frankia</taxon>
    </lineage>
</organism>
<dbReference type="PANTHER" id="PTHR43267">
    <property type="entry name" value="TRNA THREONYLCARBAMOYLADENOSINE DEHYDRATASE"/>
    <property type="match status" value="1"/>
</dbReference>
<dbReference type="KEGG" id="fra:Francci3_4015"/>
<keyword evidence="3" id="KW-1185">Reference proteome</keyword>
<sequence>MAHLAVNPPATGWSLTIPVKLWTTLADHLFSDGDEHGAVILAGYADGPRGPRLLARDVILAADGTDFVDGTTSYRALDATFVRDQALRARDEKLVYLAVHNHADILQPGAVAFSTIDMASHERGYPALRQITRQIVGGLVLTPRAAAGDLWLPDGTRAVLAETVVPGNNIIWLRPRPAPAPDIDPRWDRQALLFGPAGQQTFARMRVAVVGLGGAGSIITELLARLGVGELVLIDGDRVEATNLPRLVAAEPDDVGELKVNIAARNARRANPSIQITAIADRVEHPDARDALTTCDWIFLAADAHSARHWVNLTVHQYLIPATQVGVKIPVGPAGEIGEIHTVARLLLPAEGCLWCNGLIDSTQLAIEMHSAADRRNAQYVPEVPAASVIALNALPTAEAVNHFMFAAVCLHDDPTDSASVLHHPRARGRALQDGRQDPDCPWCTKAGSLARGAGDVTEGAARLVGVPRAQAQSGS</sequence>
<dbReference type="InterPro" id="IPR045886">
    <property type="entry name" value="ThiF/MoeB/HesA"/>
</dbReference>